<evidence type="ECO:0000313" key="1">
    <source>
        <dbReference type="EMBL" id="PKF33370.1"/>
    </source>
</evidence>
<dbReference type="Proteomes" id="UP000233553">
    <property type="component" value="Unassembled WGS sequence"/>
</dbReference>
<dbReference type="InterPro" id="IPR036895">
    <property type="entry name" value="Uracil-DNA_glycosylase-like_sf"/>
</dbReference>
<organism evidence="1 2">
    <name type="scientific">Acinetobacter proteolyticus</name>
    <dbReference type="NCBI Taxonomy" id="1776741"/>
    <lineage>
        <taxon>Bacteria</taxon>
        <taxon>Pseudomonadati</taxon>
        <taxon>Pseudomonadota</taxon>
        <taxon>Gammaproteobacteria</taxon>
        <taxon>Moraxellales</taxon>
        <taxon>Moraxellaceae</taxon>
        <taxon>Acinetobacter</taxon>
    </lineage>
</organism>
<name>A0A2N0WES9_9GAMM</name>
<proteinExistence type="predicted"/>
<gene>
    <name evidence="1" type="ORF">CW311_11215</name>
</gene>
<sequence>MTDIEIETHPLQPFLPATAKLLMLGSFPPPQTRWKMDFYYPNYQNVMAIN</sequence>
<evidence type="ECO:0000313" key="2">
    <source>
        <dbReference type="Proteomes" id="UP000233553"/>
    </source>
</evidence>
<dbReference type="EMBL" id="PISJ01000013">
    <property type="protein sequence ID" value="PKF33370.1"/>
    <property type="molecule type" value="Genomic_DNA"/>
</dbReference>
<comment type="caution">
    <text evidence="1">The sequence shown here is derived from an EMBL/GenBank/DDBJ whole genome shotgun (WGS) entry which is preliminary data.</text>
</comment>
<accession>A0A2N0WES9</accession>
<dbReference type="AlphaFoldDB" id="A0A2N0WES9"/>
<dbReference type="Gene3D" id="3.40.470.10">
    <property type="entry name" value="Uracil-DNA glycosylase-like domain"/>
    <property type="match status" value="1"/>
</dbReference>
<protein>
    <submittedName>
        <fullName evidence="1">G:T/U mismatch-specific uracil/thymine DNA-glycosylase</fullName>
    </submittedName>
</protein>
<reference evidence="1 2" key="1">
    <citation type="submission" date="2017-12" db="EMBL/GenBank/DDBJ databases">
        <title>Draft Genome sequences of multiple microbial strains isolated from spacecraft associated surfaces.</title>
        <authorList>
            <person name="Seuylemezian A."/>
            <person name="Vaishampayan P."/>
            <person name="Venkateswaran K."/>
        </authorList>
    </citation>
    <scope>NUCLEOTIDE SEQUENCE [LARGE SCALE GENOMIC DNA]</scope>
    <source>
        <strain evidence="1 2">2P01AA</strain>
    </source>
</reference>